<evidence type="ECO:0000256" key="13">
    <source>
        <dbReference type="SAM" id="Phobius"/>
    </source>
</evidence>
<dbReference type="EC" id="2.7.8.13" evidence="12"/>
<evidence type="ECO:0000313" key="14">
    <source>
        <dbReference type="EMBL" id="MCP8352541.1"/>
    </source>
</evidence>
<feature type="transmembrane region" description="Helical" evidence="13">
    <location>
        <begin position="119"/>
        <end position="140"/>
    </location>
</feature>
<keyword evidence="4 14" id="KW-0808">Transferase</keyword>
<dbReference type="PROSITE" id="PS01347">
    <property type="entry name" value="MRAY_1"/>
    <property type="match status" value="1"/>
</dbReference>
<feature type="transmembrane region" description="Helical" evidence="13">
    <location>
        <begin position="276"/>
        <end position="295"/>
    </location>
</feature>
<keyword evidence="3" id="KW-0132">Cell division</keyword>
<dbReference type="PANTHER" id="PTHR22926">
    <property type="entry name" value="PHOSPHO-N-ACETYLMURAMOYL-PENTAPEPTIDE-TRANSFERASE"/>
    <property type="match status" value="1"/>
</dbReference>
<dbReference type="NCBIfam" id="TIGR00445">
    <property type="entry name" value="mraY"/>
    <property type="match status" value="1"/>
</dbReference>
<feature type="transmembrane region" description="Helical" evidence="13">
    <location>
        <begin position="177"/>
        <end position="194"/>
    </location>
</feature>
<comment type="similarity">
    <text evidence="2">Belongs to the glycosyltransferase 4 family. MraY subfamily.</text>
</comment>
<dbReference type="GO" id="GO:0016740">
    <property type="term" value="F:transferase activity"/>
    <property type="evidence" value="ECO:0007669"/>
    <property type="project" value="UniProtKB-KW"/>
</dbReference>
<feature type="transmembrane region" description="Helical" evidence="13">
    <location>
        <begin position="226"/>
        <end position="249"/>
    </location>
</feature>
<evidence type="ECO:0000256" key="3">
    <source>
        <dbReference type="ARBA" id="ARBA00022618"/>
    </source>
</evidence>
<dbReference type="InterPro" id="IPR003524">
    <property type="entry name" value="PNAcMuramoyl-5peptid_Trfase"/>
</dbReference>
<evidence type="ECO:0000256" key="1">
    <source>
        <dbReference type="ARBA" id="ARBA00004141"/>
    </source>
</evidence>
<keyword evidence="11" id="KW-0961">Cell wall biogenesis/degradation</keyword>
<organism evidence="14 15">
    <name type="scientific">Candidatus Synchoanobacter obligatus</name>
    <dbReference type="NCBI Taxonomy" id="2919597"/>
    <lineage>
        <taxon>Bacteria</taxon>
        <taxon>Pseudomonadati</taxon>
        <taxon>Pseudomonadota</taxon>
        <taxon>Gammaproteobacteria</taxon>
        <taxon>Candidatus Comchoanobacterales</taxon>
        <taxon>Candidatus Comchoanobacteraceae</taxon>
        <taxon>Candidatus Synchoanobacter</taxon>
    </lineage>
</organism>
<keyword evidence="7" id="KW-0573">Peptidoglycan synthesis</keyword>
<evidence type="ECO:0000256" key="7">
    <source>
        <dbReference type="ARBA" id="ARBA00022984"/>
    </source>
</evidence>
<dbReference type="PROSITE" id="PS01348">
    <property type="entry name" value="MRAY_2"/>
    <property type="match status" value="1"/>
</dbReference>
<evidence type="ECO:0000313" key="15">
    <source>
        <dbReference type="Proteomes" id="UP001320768"/>
    </source>
</evidence>
<evidence type="ECO:0000256" key="2">
    <source>
        <dbReference type="ARBA" id="ARBA00005583"/>
    </source>
</evidence>
<evidence type="ECO:0000256" key="11">
    <source>
        <dbReference type="ARBA" id="ARBA00023316"/>
    </source>
</evidence>
<gene>
    <name evidence="14" type="primary">mraY</name>
    <name evidence="14" type="ORF">MKS91_04485</name>
</gene>
<accession>A0ABT1L5U4</accession>
<keyword evidence="5 13" id="KW-0812">Transmembrane</keyword>
<dbReference type="RefSeq" id="WP_258569646.1">
    <property type="nucleotide sequence ID" value="NZ_JAKUDN010000002.1"/>
</dbReference>
<evidence type="ECO:0000256" key="5">
    <source>
        <dbReference type="ARBA" id="ARBA00022692"/>
    </source>
</evidence>
<feature type="transmembrane region" description="Helical" evidence="13">
    <location>
        <begin position="201"/>
        <end position="220"/>
    </location>
</feature>
<evidence type="ECO:0000256" key="10">
    <source>
        <dbReference type="ARBA" id="ARBA00023306"/>
    </source>
</evidence>
<dbReference type="InterPro" id="IPR018480">
    <property type="entry name" value="PNAcMuramoyl-5peptid_Trfase_CS"/>
</dbReference>
<keyword evidence="9 13" id="KW-0472">Membrane</keyword>
<dbReference type="Pfam" id="PF00953">
    <property type="entry name" value="Glycos_transf_4"/>
    <property type="match status" value="1"/>
</dbReference>
<keyword evidence="6" id="KW-0133">Cell shape</keyword>
<dbReference type="EMBL" id="JAKUDN010000002">
    <property type="protein sequence ID" value="MCP8352541.1"/>
    <property type="molecule type" value="Genomic_DNA"/>
</dbReference>
<evidence type="ECO:0000256" key="4">
    <source>
        <dbReference type="ARBA" id="ARBA00022679"/>
    </source>
</evidence>
<feature type="transmembrane region" description="Helical" evidence="13">
    <location>
        <begin position="44"/>
        <end position="77"/>
    </location>
</feature>
<proteinExistence type="inferred from homology"/>
<keyword evidence="15" id="KW-1185">Reference proteome</keyword>
<dbReference type="CDD" id="cd06852">
    <property type="entry name" value="GT_MraY"/>
    <property type="match status" value="1"/>
</dbReference>
<evidence type="ECO:0000256" key="8">
    <source>
        <dbReference type="ARBA" id="ARBA00022989"/>
    </source>
</evidence>
<feature type="transmembrane region" description="Helical" evidence="13">
    <location>
        <begin position="152"/>
        <end position="171"/>
    </location>
</feature>
<evidence type="ECO:0000256" key="12">
    <source>
        <dbReference type="NCBIfam" id="TIGR00445"/>
    </source>
</evidence>
<evidence type="ECO:0000256" key="9">
    <source>
        <dbReference type="ARBA" id="ARBA00023136"/>
    </source>
</evidence>
<keyword evidence="10" id="KW-0131">Cell cycle</keyword>
<dbReference type="InterPro" id="IPR000715">
    <property type="entry name" value="Glycosyl_transferase_4"/>
</dbReference>
<comment type="subcellular location">
    <subcellularLocation>
        <location evidence="1">Membrane</location>
        <topology evidence="1">Multi-pass membrane protein</topology>
    </subcellularLocation>
</comment>
<name>A0ABT1L5U4_9GAMM</name>
<keyword evidence="8 13" id="KW-1133">Transmembrane helix</keyword>
<sequence>MYNILISLIGHYVGRQCLLGLAQPIREDGPKSHLKKSVPTMGGLIFILLTLVLCFQSGILSHPLCQVLVGYGFLGLYDDGHKVYYGSSQGISASRKFLYQWGLAFAVVSQLPVHPLNVFGYVLNLGGFFYIFSSFIIVASSNAFNLTDGIDGLAVSQGILVLLFFGVLALATGSEELVTFSMILISSLVGFMCFNLYPAKLFMGDVGSLAVGAVLGLYAVLLHCEILYALVALVMVIETISVILQVYYYKRYKVRVFKMAPIHHHFEIIGWSETKIVVVFGLVTLFMVGVSGLLYGL</sequence>
<comment type="caution">
    <text evidence="14">The sequence shown here is derived from an EMBL/GenBank/DDBJ whole genome shotgun (WGS) entry which is preliminary data.</text>
</comment>
<dbReference type="PANTHER" id="PTHR22926:SF5">
    <property type="entry name" value="PHOSPHO-N-ACETYLMURAMOYL-PENTAPEPTIDE-TRANSFERASE HOMOLOG"/>
    <property type="match status" value="1"/>
</dbReference>
<reference evidence="14 15" key="1">
    <citation type="journal article" date="2022" name="Nat. Microbiol.">
        <title>The microbiome of a bacterivorous marine choanoflagellate contains a resource-demanding obligate bacterial associate.</title>
        <authorList>
            <person name="Needham D.M."/>
            <person name="Poirier C."/>
            <person name="Bachy C."/>
            <person name="George E.E."/>
            <person name="Wilken S."/>
            <person name="Yung C.C.M."/>
            <person name="Limardo A.J."/>
            <person name="Morando M."/>
            <person name="Sudek L."/>
            <person name="Malmstrom R.R."/>
            <person name="Keeling P.J."/>
            <person name="Santoro A.E."/>
            <person name="Worden A.Z."/>
        </authorList>
    </citation>
    <scope>NUCLEOTIDE SEQUENCE [LARGE SCALE GENOMIC DNA]</scope>
    <source>
        <strain evidence="14 15">Comchoano-2</strain>
    </source>
</reference>
<dbReference type="Proteomes" id="UP001320768">
    <property type="component" value="Unassembled WGS sequence"/>
</dbReference>
<evidence type="ECO:0000256" key="6">
    <source>
        <dbReference type="ARBA" id="ARBA00022960"/>
    </source>
</evidence>
<protein>
    <recommendedName>
        <fullName evidence="12">Phospho-N-acetylmuramoyl-pentapeptide-transferase</fullName>
        <ecNumber evidence="12">2.7.8.13</ecNumber>
    </recommendedName>
</protein>